<evidence type="ECO:0000313" key="1">
    <source>
        <dbReference type="EMBL" id="KAJ3811688.1"/>
    </source>
</evidence>
<accession>A0ACC1U3Z8</accession>
<organism evidence="1 2">
    <name type="scientific">Lentinula aff. lateritia</name>
    <dbReference type="NCBI Taxonomy" id="2804960"/>
    <lineage>
        <taxon>Eukaryota</taxon>
        <taxon>Fungi</taxon>
        <taxon>Dikarya</taxon>
        <taxon>Basidiomycota</taxon>
        <taxon>Agaricomycotina</taxon>
        <taxon>Agaricomycetes</taxon>
        <taxon>Agaricomycetidae</taxon>
        <taxon>Agaricales</taxon>
        <taxon>Marasmiineae</taxon>
        <taxon>Omphalotaceae</taxon>
        <taxon>Lentinula</taxon>
    </lineage>
</organism>
<sequence>MDSLGPSRWSSIRPWIPPLSLSVREITSVSVTFVLSAVTSDQNSETDLSLAGLGLSAEDMLDDEDVADDEDTSTSELDAKKPLSVVSSALNGGLSVEVDRSSWRRVFIRIDDKADEAVIIVYGLLPGRQYEIVLELVQGGHTNSIRQRVTTEGVDSTSKSTAASSSSDINVLNTSAQPSPQSDSNRSSPQPSSSPGYGFAPLTLEDRLNQLQHTLSVLNSEQTSLTATIKSSRRDAQKADANLRSEIDVLKRASDRYLSSEQRSKQKVLALQEAVKRTQIITKEMEATIKEVNTEIPGLKEEKQKREAEHRKVKEAANKVRREKDAQAEQERKRIESMKNELNTLTRQLEKLEVKKEKLESGVIKELEEQLENVEKEMEMLEREEEELSNGSFSQPTTSQSIGPSWTPGTIGRPSPNSLSKSSLIQRPQGLVHLPNPLSISNAHWAPISSPRHSQPHSSIGTPASPAVHAVDPSEAISNNLSPSPAMGFTASGVSTPSTTGSTLSSRAPPFEPGRSLIMRSTSHSRTRVGM</sequence>
<dbReference type="EMBL" id="MU795049">
    <property type="protein sequence ID" value="KAJ3811688.1"/>
    <property type="molecule type" value="Genomic_DNA"/>
</dbReference>
<evidence type="ECO:0000313" key="2">
    <source>
        <dbReference type="Proteomes" id="UP001163835"/>
    </source>
</evidence>
<keyword evidence="2" id="KW-1185">Reference proteome</keyword>
<dbReference type="Proteomes" id="UP001163835">
    <property type="component" value="Unassembled WGS sequence"/>
</dbReference>
<comment type="caution">
    <text evidence="1">The sequence shown here is derived from an EMBL/GenBank/DDBJ whole genome shotgun (WGS) entry which is preliminary data.</text>
</comment>
<proteinExistence type="predicted"/>
<protein>
    <submittedName>
        <fullName evidence="1">Uncharacterized protein</fullName>
    </submittedName>
</protein>
<gene>
    <name evidence="1" type="ORF">F5876DRAFT_39127</name>
</gene>
<name>A0ACC1U3Z8_9AGAR</name>
<reference evidence="1" key="1">
    <citation type="submission" date="2022-09" db="EMBL/GenBank/DDBJ databases">
        <title>A Global Phylogenomic Analysis of the Shiitake Genus Lentinula.</title>
        <authorList>
            <consortium name="DOE Joint Genome Institute"/>
            <person name="Sierra-Patev S."/>
            <person name="Min B."/>
            <person name="Naranjo-Ortiz M."/>
            <person name="Looney B."/>
            <person name="Konkel Z."/>
            <person name="Slot J.C."/>
            <person name="Sakamoto Y."/>
            <person name="Steenwyk J.L."/>
            <person name="Rokas A."/>
            <person name="Carro J."/>
            <person name="Camarero S."/>
            <person name="Ferreira P."/>
            <person name="Molpeceres G."/>
            <person name="Ruiz-Duenas F.J."/>
            <person name="Serrano A."/>
            <person name="Henrissat B."/>
            <person name="Drula E."/>
            <person name="Hughes K.W."/>
            <person name="Mata J.L."/>
            <person name="Ishikawa N.K."/>
            <person name="Vargas-Isla R."/>
            <person name="Ushijima S."/>
            <person name="Smith C.A."/>
            <person name="Ahrendt S."/>
            <person name="Andreopoulos W."/>
            <person name="He G."/>
            <person name="Labutti K."/>
            <person name="Lipzen A."/>
            <person name="Ng V."/>
            <person name="Riley R."/>
            <person name="Sandor L."/>
            <person name="Barry K."/>
            <person name="Martinez A.T."/>
            <person name="Xiao Y."/>
            <person name="Gibbons J.G."/>
            <person name="Terashima K."/>
            <person name="Grigoriev I.V."/>
            <person name="Hibbett D.S."/>
        </authorList>
    </citation>
    <scope>NUCLEOTIDE SEQUENCE</scope>
    <source>
        <strain evidence="1">TMI1499</strain>
    </source>
</reference>